<dbReference type="InterPro" id="IPR012337">
    <property type="entry name" value="RNaseH-like_sf"/>
</dbReference>
<accession>M3A3V8</accession>
<dbReference type="Gene3D" id="3.30.420.10">
    <property type="entry name" value="Ribonuclease H-like superfamily/Ribonuclease H"/>
    <property type="match status" value="1"/>
</dbReference>
<reference evidence="3 4" key="1">
    <citation type="journal article" date="2014" name="Genome Announc.">
        <title>Draft Genome Sequence of Magnetospirillum sp. Strain SO-1, a Freshwater Magnetotactic Bacterium Isolated from the Ol'khovka River, Russia.</title>
        <authorList>
            <person name="Grouzdev D.S."/>
            <person name="Dziuba M.V."/>
            <person name="Sukhacheva M.S."/>
            <person name="Mardanov A.V."/>
            <person name="Beletskiy A.V."/>
            <person name="Kuznetsov B.B."/>
            <person name="Skryabin K.G."/>
        </authorList>
    </citation>
    <scope>NUCLEOTIDE SEQUENCE [LARGE SCALE GENOMIC DNA]</scope>
    <source>
        <strain evidence="3 4">SO-1</strain>
    </source>
</reference>
<feature type="domain" description="Integrase catalytic" evidence="2">
    <location>
        <begin position="127"/>
        <end position="315"/>
    </location>
</feature>
<dbReference type="Proteomes" id="UP000011744">
    <property type="component" value="Unassembled WGS sequence"/>
</dbReference>
<name>M3A3V8_9PROT</name>
<dbReference type="InterPro" id="IPR036397">
    <property type="entry name" value="RNaseH_sf"/>
</dbReference>
<evidence type="ECO:0000313" key="3">
    <source>
        <dbReference type="EMBL" id="EME67553.1"/>
    </source>
</evidence>
<dbReference type="AlphaFoldDB" id="M3A3V8"/>
<proteinExistence type="inferred from homology"/>
<dbReference type="eggNOG" id="COG4584">
    <property type="taxonomic scope" value="Bacteria"/>
</dbReference>
<comment type="similarity">
    <text evidence="1">Belongs to the transposase IS21/IS408/IS1162 family.</text>
</comment>
<sequence length="514" mass="57940">MPGLHVTDQQVVRYMSQRPNHTQAIAAAKSGFSERTARRLDHDLRLPSQKSPERAWRTRTDPLTEVWPRALEMLKTMPGIMAVTIFETLQEEFSPDAVPDTVRRTLERRVADWQALNGADKEVFFPQRHEPGQQAQSDFTVADALGVTIGGEPFPHRLYHFRLVYSGWEHAHVILGGESFSAVAEGMQDALWKLGGTTVEHRTDSLSAAYKNLARDAQLDFTSRYKDLCDHYGMTATRNNPGVANENGSIESSNLHIKRRLAQALLRRGSLDFESLDDYRRFVDGICDRHNARRKALVAEEREKLRPLPKRRTTDFTKVTVPVTRNSTISVDRVLYSVPSRLIGHKLEVHLYDDRLVCFYGATSVGTMERVRVNRSERGRKIDYHHVIGTLRRKPQALRNLLYRDSLFPSAAYSRAWRVMEAGMPSRLACRIMVTLLDIASKDSSVEEALGQRLDAIFDAGKMPDPVALMAEFTPKDPRATDITIPPPNIKGYNDLLPLMGTGASSVEGGELLP</sequence>
<dbReference type="EMBL" id="AONQ01000147">
    <property type="protein sequence ID" value="EME67553.1"/>
    <property type="molecule type" value="Genomic_DNA"/>
</dbReference>
<comment type="caution">
    <text evidence="3">The sequence shown here is derived from an EMBL/GenBank/DDBJ whole genome shotgun (WGS) entry which is preliminary data.</text>
</comment>
<dbReference type="Pfam" id="PF22483">
    <property type="entry name" value="Mu-transpos_C_2"/>
    <property type="match status" value="1"/>
</dbReference>
<dbReference type="GO" id="GO:0003676">
    <property type="term" value="F:nucleic acid binding"/>
    <property type="evidence" value="ECO:0007669"/>
    <property type="project" value="InterPro"/>
</dbReference>
<dbReference type="PANTHER" id="PTHR35004">
    <property type="entry name" value="TRANSPOSASE RV3428C-RELATED"/>
    <property type="match status" value="1"/>
</dbReference>
<evidence type="ECO:0000259" key="2">
    <source>
        <dbReference type="PROSITE" id="PS50994"/>
    </source>
</evidence>
<dbReference type="PROSITE" id="PS50994">
    <property type="entry name" value="INTEGRASE"/>
    <property type="match status" value="1"/>
</dbReference>
<dbReference type="InterPro" id="IPR054353">
    <property type="entry name" value="IstA-like_C"/>
</dbReference>
<evidence type="ECO:0000256" key="1">
    <source>
        <dbReference type="ARBA" id="ARBA00009277"/>
    </source>
</evidence>
<protein>
    <submittedName>
        <fullName evidence="3">Transposase of ISAli13, IS21 family, ORFA</fullName>
    </submittedName>
</protein>
<dbReference type="SUPFAM" id="SSF53098">
    <property type="entry name" value="Ribonuclease H-like"/>
    <property type="match status" value="1"/>
</dbReference>
<dbReference type="NCBIfam" id="NF033546">
    <property type="entry name" value="transpos_IS21"/>
    <property type="match status" value="1"/>
</dbReference>
<dbReference type="PANTHER" id="PTHR35004:SF7">
    <property type="entry name" value="INTEGRASE PROTEIN"/>
    <property type="match status" value="1"/>
</dbReference>
<evidence type="ECO:0000313" key="4">
    <source>
        <dbReference type="Proteomes" id="UP000011744"/>
    </source>
</evidence>
<keyword evidence="4" id="KW-1185">Reference proteome</keyword>
<gene>
    <name evidence="3" type="ORF">H261_22923</name>
</gene>
<organism evidence="3 4">
    <name type="scientific">Paramagnetospirillum caucaseum</name>
    <dbReference type="NCBI Taxonomy" id="1244869"/>
    <lineage>
        <taxon>Bacteria</taxon>
        <taxon>Pseudomonadati</taxon>
        <taxon>Pseudomonadota</taxon>
        <taxon>Alphaproteobacteria</taxon>
        <taxon>Rhodospirillales</taxon>
        <taxon>Magnetospirillaceae</taxon>
        <taxon>Paramagnetospirillum</taxon>
    </lineage>
</organism>
<dbReference type="PATRIC" id="fig|1244869.3.peg.4468"/>
<dbReference type="InterPro" id="IPR001584">
    <property type="entry name" value="Integrase_cat-core"/>
</dbReference>
<dbReference type="GO" id="GO:0015074">
    <property type="term" value="P:DNA integration"/>
    <property type="evidence" value="ECO:0007669"/>
    <property type="project" value="InterPro"/>
</dbReference>
<dbReference type="STRING" id="1244869.H261_22923"/>